<feature type="transmembrane region" description="Helical" evidence="7">
    <location>
        <begin position="257"/>
        <end position="278"/>
    </location>
</feature>
<reference evidence="9 10" key="1">
    <citation type="submission" date="2021-03" db="EMBL/GenBank/DDBJ databases">
        <title>Sequencing the genomes of 1000 actinobacteria strains.</title>
        <authorList>
            <person name="Klenk H.-P."/>
        </authorList>
    </citation>
    <scope>NUCLEOTIDE SEQUENCE [LARGE SCALE GENOMIC DNA]</scope>
    <source>
        <strain evidence="9 10">DSM 14564</strain>
    </source>
</reference>
<evidence type="ECO:0000256" key="5">
    <source>
        <dbReference type="ARBA" id="ARBA00023136"/>
    </source>
</evidence>
<feature type="transmembrane region" description="Helical" evidence="7">
    <location>
        <begin position="113"/>
        <end position="133"/>
    </location>
</feature>
<feature type="region of interest" description="Disordered" evidence="6">
    <location>
        <begin position="304"/>
        <end position="324"/>
    </location>
</feature>
<gene>
    <name evidence="9" type="ORF">JOF44_000531</name>
</gene>
<feature type="transmembrane region" description="Helical" evidence="7">
    <location>
        <begin position="140"/>
        <end position="160"/>
    </location>
</feature>
<feature type="transmembrane region" description="Helical" evidence="7">
    <location>
        <begin position="227"/>
        <end position="245"/>
    </location>
</feature>
<feature type="transmembrane region" description="Helical" evidence="7">
    <location>
        <begin position="284"/>
        <end position="303"/>
    </location>
</feature>
<dbReference type="Proteomes" id="UP000698222">
    <property type="component" value="Unassembled WGS sequence"/>
</dbReference>
<dbReference type="SUPFAM" id="SSF103481">
    <property type="entry name" value="Multidrug resistance efflux transporter EmrE"/>
    <property type="match status" value="2"/>
</dbReference>
<comment type="similarity">
    <text evidence="2">Belongs to the EamA transporter family.</text>
</comment>
<comment type="subcellular location">
    <subcellularLocation>
        <location evidence="1">Membrane</location>
        <topology evidence="1">Multi-pass membrane protein</topology>
    </subcellularLocation>
</comment>
<name>A0ABS4YFR1_9MICO</name>
<comment type="caution">
    <text evidence="9">The sequence shown here is derived from an EMBL/GenBank/DDBJ whole genome shotgun (WGS) entry which is preliminary data.</text>
</comment>
<keyword evidence="5 7" id="KW-0472">Membrane</keyword>
<evidence type="ECO:0000256" key="4">
    <source>
        <dbReference type="ARBA" id="ARBA00022989"/>
    </source>
</evidence>
<feature type="transmembrane region" description="Helical" evidence="7">
    <location>
        <begin position="197"/>
        <end position="215"/>
    </location>
</feature>
<evidence type="ECO:0000256" key="3">
    <source>
        <dbReference type="ARBA" id="ARBA00022692"/>
    </source>
</evidence>
<dbReference type="PANTHER" id="PTHR32322">
    <property type="entry name" value="INNER MEMBRANE TRANSPORTER"/>
    <property type="match status" value="1"/>
</dbReference>
<dbReference type="InterPro" id="IPR000620">
    <property type="entry name" value="EamA_dom"/>
</dbReference>
<proteinExistence type="inferred from homology"/>
<evidence type="ECO:0000256" key="2">
    <source>
        <dbReference type="ARBA" id="ARBA00007362"/>
    </source>
</evidence>
<feature type="transmembrane region" description="Helical" evidence="7">
    <location>
        <begin position="166"/>
        <end position="185"/>
    </location>
</feature>
<evidence type="ECO:0000313" key="9">
    <source>
        <dbReference type="EMBL" id="MBP2407628.1"/>
    </source>
</evidence>
<organism evidence="9 10">
    <name type="scientific">Brachybacterium fresconis</name>
    <dbReference type="NCBI Taxonomy" id="173363"/>
    <lineage>
        <taxon>Bacteria</taxon>
        <taxon>Bacillati</taxon>
        <taxon>Actinomycetota</taxon>
        <taxon>Actinomycetes</taxon>
        <taxon>Micrococcales</taxon>
        <taxon>Dermabacteraceae</taxon>
        <taxon>Brachybacterium</taxon>
    </lineage>
</organism>
<dbReference type="InterPro" id="IPR050638">
    <property type="entry name" value="AA-Vitamin_Transporters"/>
</dbReference>
<feature type="domain" description="EamA" evidence="8">
    <location>
        <begin position="167"/>
        <end position="300"/>
    </location>
</feature>
<dbReference type="Pfam" id="PF00892">
    <property type="entry name" value="EamA"/>
    <property type="match status" value="1"/>
</dbReference>
<keyword evidence="3 7" id="KW-0812">Transmembrane</keyword>
<dbReference type="EMBL" id="JAGIOC010000001">
    <property type="protein sequence ID" value="MBP2407628.1"/>
    <property type="molecule type" value="Genomic_DNA"/>
</dbReference>
<keyword evidence="4 7" id="KW-1133">Transmembrane helix</keyword>
<evidence type="ECO:0000256" key="1">
    <source>
        <dbReference type="ARBA" id="ARBA00004141"/>
    </source>
</evidence>
<evidence type="ECO:0000256" key="7">
    <source>
        <dbReference type="SAM" id="Phobius"/>
    </source>
</evidence>
<sequence length="354" mass="36572">MTTSTTSSSTGSVPAVGSAPGSAGGGLPMTPILFVLGSCTSLQIGAALATGLFDELGAFGTTTLRLAIAAVILLVIVRPKVRSFTREQWIAMILFGVVVGAMNGNFYAAIERIPLGTAVAFEFLGPLTVAAVLSTRRSDLLWVALALAGVSLFGIESLTGAASLDLIGVMFALIAAVFWGLYVLTSARVGRLVPGQDGLAVAMAVGALTVLPFGTEGALVGLMDWRLLALAAATAIMASVLPYTLELAALRRLPRHAFGILLSLEPVLALIAGVLLIGQDATPLRVLAAVLVVGASVGVTLTARSSAPDEPQPVDEEPGWDMPIPTHATVTGEMPVVFSDEELWDEVDSRPTRD</sequence>
<protein>
    <submittedName>
        <fullName evidence="9">Inner membrane transporter RhtA</fullName>
    </submittedName>
</protein>
<dbReference type="InterPro" id="IPR037185">
    <property type="entry name" value="EmrE-like"/>
</dbReference>
<evidence type="ECO:0000259" key="8">
    <source>
        <dbReference type="Pfam" id="PF00892"/>
    </source>
</evidence>
<evidence type="ECO:0000313" key="10">
    <source>
        <dbReference type="Proteomes" id="UP000698222"/>
    </source>
</evidence>
<dbReference type="PANTHER" id="PTHR32322:SF2">
    <property type="entry name" value="EAMA DOMAIN-CONTAINING PROTEIN"/>
    <property type="match status" value="1"/>
</dbReference>
<keyword evidence="10" id="KW-1185">Reference proteome</keyword>
<feature type="transmembrane region" description="Helical" evidence="7">
    <location>
        <begin position="59"/>
        <end position="77"/>
    </location>
</feature>
<feature type="transmembrane region" description="Helical" evidence="7">
    <location>
        <begin position="89"/>
        <end position="107"/>
    </location>
</feature>
<evidence type="ECO:0000256" key="6">
    <source>
        <dbReference type="SAM" id="MobiDB-lite"/>
    </source>
</evidence>
<accession>A0ABS4YFR1</accession>
<dbReference type="RefSeq" id="WP_342591646.1">
    <property type="nucleotide sequence ID" value="NZ_BAAAJV010000011.1"/>
</dbReference>